<dbReference type="InterPro" id="IPR016088">
    <property type="entry name" value="Chalcone_isomerase_3-sand"/>
</dbReference>
<accession>A0AAD4SLQ5</accession>
<comment type="caution">
    <text evidence="3">The sequence shown here is derived from an EMBL/GenBank/DDBJ whole genome shotgun (WGS) entry which is preliminary data.</text>
</comment>
<evidence type="ECO:0000256" key="1">
    <source>
        <dbReference type="ARBA" id="ARBA00007166"/>
    </source>
</evidence>
<dbReference type="InterPro" id="IPR016089">
    <property type="entry name" value="Chalcone_isomerase_bundle_sf"/>
</dbReference>
<comment type="similarity">
    <text evidence="1">Belongs to the chalcone isomerase family.</text>
</comment>
<dbReference type="AlphaFoldDB" id="A0AAD4SLQ5"/>
<dbReference type="PANTHER" id="PTHR47284:SF3">
    <property type="entry name" value="FATTY-ACID-BINDING PROTEIN 2"/>
    <property type="match status" value="1"/>
</dbReference>
<dbReference type="Gene3D" id="3.50.70.10">
    <property type="match status" value="1"/>
</dbReference>
<dbReference type="GO" id="GO:0016872">
    <property type="term" value="F:intramolecular lyase activity"/>
    <property type="evidence" value="ECO:0007669"/>
    <property type="project" value="InterPro"/>
</dbReference>
<gene>
    <name evidence="3" type="ORF">MKW98_003949</name>
</gene>
<protein>
    <recommendedName>
        <fullName evidence="2">Chalcone isomerase domain-containing protein</fullName>
    </recommendedName>
</protein>
<name>A0AAD4SLQ5_9MAGN</name>
<dbReference type="EMBL" id="JAJJMB010009474">
    <property type="protein sequence ID" value="KAI3913470.1"/>
    <property type="molecule type" value="Genomic_DNA"/>
</dbReference>
<reference evidence="3" key="1">
    <citation type="submission" date="2022-04" db="EMBL/GenBank/DDBJ databases">
        <title>A functionally conserved STORR gene fusion in Papaver species that diverged 16.8 million years ago.</title>
        <authorList>
            <person name="Catania T."/>
        </authorList>
    </citation>
    <scope>NUCLEOTIDE SEQUENCE</scope>
    <source>
        <strain evidence="3">S-188037</strain>
    </source>
</reference>
<keyword evidence="4" id="KW-1185">Reference proteome</keyword>
<evidence type="ECO:0000313" key="4">
    <source>
        <dbReference type="Proteomes" id="UP001202328"/>
    </source>
</evidence>
<dbReference type="Proteomes" id="UP001202328">
    <property type="component" value="Unassembled WGS sequence"/>
</dbReference>
<dbReference type="GO" id="GO:0009570">
    <property type="term" value="C:chloroplast stroma"/>
    <property type="evidence" value="ECO:0007669"/>
    <property type="project" value="TreeGrafter"/>
</dbReference>
<organism evidence="3 4">
    <name type="scientific">Papaver atlanticum</name>
    <dbReference type="NCBI Taxonomy" id="357466"/>
    <lineage>
        <taxon>Eukaryota</taxon>
        <taxon>Viridiplantae</taxon>
        <taxon>Streptophyta</taxon>
        <taxon>Embryophyta</taxon>
        <taxon>Tracheophyta</taxon>
        <taxon>Spermatophyta</taxon>
        <taxon>Magnoliopsida</taxon>
        <taxon>Ranunculales</taxon>
        <taxon>Papaveraceae</taxon>
        <taxon>Papaveroideae</taxon>
        <taxon>Papaver</taxon>
    </lineage>
</organism>
<dbReference type="GO" id="GO:0005504">
    <property type="term" value="F:fatty acid binding"/>
    <property type="evidence" value="ECO:0007669"/>
    <property type="project" value="TreeGrafter"/>
</dbReference>
<dbReference type="Gene3D" id="1.10.890.20">
    <property type="match status" value="1"/>
</dbReference>
<sequence>MRKRFVFMDHDGRSTYKSPTEYQLRHSCGDHMLCQITSLVDSSLYHSKCMSSTGTSVIREALDCLFKFTGALIFPFASGAKSKLRHNLSGDQHGSKHKNHQSCLQGKQRFPHNLTAFKFGSESRSESPFVILSNFLASTIRCIQNDVQQLPLFPVLSLASALIPPFDNLRSKEALAGPLSNTDVQIKGGMAQAPCLCERRRLADVSFSEINWTDHAFEPKTGIKFPAVLDNFLAERNKFSLTSELLVGTGCRSMKILRIKSLDVYAFGLYVHPDSVCEKLGPKYASVSSSELNNQPEFFEDLLREDINMTVRLVVNCNGLKVNTVRDIFERSLRTRLLKMNPNTDYHCVTAFGSYFTQDISFPVGTIVDFRQTAEGKLITEIGGKQIGAVHSKDLCRAFFDMYIGDASVPSYAKEEIAKNVASIIKRC</sequence>
<evidence type="ECO:0000313" key="3">
    <source>
        <dbReference type="EMBL" id="KAI3913470.1"/>
    </source>
</evidence>
<dbReference type="Pfam" id="PF16035">
    <property type="entry name" value="Chalcone_2"/>
    <property type="match status" value="1"/>
</dbReference>
<dbReference type="InterPro" id="IPR036298">
    <property type="entry name" value="Chalcone_isomerase_sf"/>
</dbReference>
<proteinExistence type="inferred from homology"/>
<dbReference type="InterPro" id="IPR016087">
    <property type="entry name" value="Chalcone_isomerase"/>
</dbReference>
<feature type="domain" description="Chalcone isomerase" evidence="2">
    <location>
        <begin position="246"/>
        <end position="417"/>
    </location>
</feature>
<evidence type="ECO:0000259" key="2">
    <source>
        <dbReference type="Pfam" id="PF16035"/>
    </source>
</evidence>
<dbReference type="PANTHER" id="PTHR47284">
    <property type="entry name" value="FATTY-ACID-BINDING PROTEIN 2"/>
    <property type="match status" value="1"/>
</dbReference>
<dbReference type="SUPFAM" id="SSF54626">
    <property type="entry name" value="Chalcone isomerase"/>
    <property type="match status" value="1"/>
</dbReference>